<comment type="caution">
    <text evidence="3">The sequence shown here is derived from an EMBL/GenBank/DDBJ whole genome shotgun (WGS) entry which is preliminary data.</text>
</comment>
<accession>A0A427APB9</accession>
<dbReference type="EMBL" id="AMZH03001769">
    <property type="protein sequence ID" value="RRT78071.1"/>
    <property type="molecule type" value="Genomic_DNA"/>
</dbReference>
<proteinExistence type="predicted"/>
<dbReference type="Pfam" id="PF25255">
    <property type="entry name" value="WHD_RNase_II"/>
    <property type="match status" value="1"/>
</dbReference>
<evidence type="ECO:0000313" key="3">
    <source>
        <dbReference type="EMBL" id="RRT78071.1"/>
    </source>
</evidence>
<evidence type="ECO:0000259" key="1">
    <source>
        <dbReference type="Pfam" id="PF23163"/>
    </source>
</evidence>
<feature type="non-terminal residue" evidence="3">
    <location>
        <position position="1"/>
    </location>
</feature>
<feature type="domain" description="Ribonuclease II-like barrel" evidence="1">
    <location>
        <begin position="25"/>
        <end position="59"/>
    </location>
</feature>
<dbReference type="InterPro" id="IPR057324">
    <property type="entry name" value="WH_RNase_II"/>
</dbReference>
<evidence type="ECO:0000259" key="2">
    <source>
        <dbReference type="Pfam" id="PF25255"/>
    </source>
</evidence>
<name>A0A427APB9_ENSVE</name>
<protein>
    <submittedName>
        <fullName evidence="3">Uncharacterized protein</fullName>
    </submittedName>
</protein>
<gene>
    <name evidence="3" type="ORF">B296_00019835</name>
</gene>
<feature type="domain" description="Ribonuclease II winged helix" evidence="2">
    <location>
        <begin position="63"/>
        <end position="134"/>
    </location>
</feature>
<dbReference type="AlphaFoldDB" id="A0A427APB9"/>
<reference evidence="3 4" key="1">
    <citation type="journal article" date="2014" name="Agronomy (Basel)">
        <title>A Draft Genome Sequence for Ensete ventricosum, the Drought-Tolerant Tree Against Hunger.</title>
        <authorList>
            <person name="Harrison J."/>
            <person name="Moore K.A."/>
            <person name="Paszkiewicz K."/>
            <person name="Jones T."/>
            <person name="Grant M."/>
            <person name="Ambacheew D."/>
            <person name="Muzemil S."/>
            <person name="Studholme D.J."/>
        </authorList>
    </citation>
    <scope>NUCLEOTIDE SEQUENCE [LARGE SCALE GENOMIC DNA]</scope>
</reference>
<evidence type="ECO:0000313" key="4">
    <source>
        <dbReference type="Proteomes" id="UP000287651"/>
    </source>
</evidence>
<dbReference type="Pfam" id="PF23163">
    <property type="entry name" value="CSD_RNase_II"/>
    <property type="match status" value="1"/>
</dbReference>
<sequence length="184" mass="21197">FCYISRVGLPSSKELFDAKLEKKTLQKGLLLEFRKDSQKKLLAVVQKSDGKKNWMVCDQVPINNDPSILECAWMELSENKRTVTAEELAEIIYGSKESLESYCSHLLLSRDDIYFNVVDNKGYCSLYEPRPSVQVSYCPLLFHTLCHFNADGFYLYCRFAVSKRVSPVCIGSLFLNYIVSREYN</sequence>
<dbReference type="Proteomes" id="UP000287651">
    <property type="component" value="Unassembled WGS sequence"/>
</dbReference>
<organism evidence="3 4">
    <name type="scientific">Ensete ventricosum</name>
    <name type="common">Abyssinian banana</name>
    <name type="synonym">Musa ensete</name>
    <dbReference type="NCBI Taxonomy" id="4639"/>
    <lineage>
        <taxon>Eukaryota</taxon>
        <taxon>Viridiplantae</taxon>
        <taxon>Streptophyta</taxon>
        <taxon>Embryophyta</taxon>
        <taxon>Tracheophyta</taxon>
        <taxon>Spermatophyta</taxon>
        <taxon>Magnoliopsida</taxon>
        <taxon>Liliopsida</taxon>
        <taxon>Zingiberales</taxon>
        <taxon>Musaceae</taxon>
        <taxon>Ensete</taxon>
    </lineage>
</organism>
<dbReference type="InterPro" id="IPR056403">
    <property type="entry name" value="RNase_II_barrel"/>
</dbReference>